<dbReference type="Pfam" id="PF07993">
    <property type="entry name" value="NAD_binding_4"/>
    <property type="match status" value="1"/>
</dbReference>
<feature type="domain" description="Carrier" evidence="4">
    <location>
        <begin position="569"/>
        <end position="650"/>
    </location>
</feature>
<dbReference type="InterPro" id="IPR036736">
    <property type="entry name" value="ACP-like_sf"/>
</dbReference>
<evidence type="ECO:0000313" key="5">
    <source>
        <dbReference type="EMBL" id="GAT55412.1"/>
    </source>
</evidence>
<keyword evidence="3" id="KW-0472">Membrane</keyword>
<dbReference type="InterPro" id="IPR051414">
    <property type="entry name" value="Adenylate-forming_Reductase"/>
</dbReference>
<keyword evidence="2" id="KW-0597">Phosphoprotein</keyword>
<evidence type="ECO:0000256" key="2">
    <source>
        <dbReference type="ARBA" id="ARBA00022553"/>
    </source>
</evidence>
<keyword evidence="1" id="KW-0596">Phosphopantetheine</keyword>
<dbReference type="InterPro" id="IPR009081">
    <property type="entry name" value="PP-bd_ACP"/>
</dbReference>
<keyword evidence="3" id="KW-1133">Transmembrane helix</keyword>
<dbReference type="InterPro" id="IPR020806">
    <property type="entry name" value="PKS_PP-bd"/>
</dbReference>
<dbReference type="Gene3D" id="1.10.1200.10">
    <property type="entry name" value="ACP-like"/>
    <property type="match status" value="1"/>
</dbReference>
<dbReference type="SUPFAM" id="SSF47336">
    <property type="entry name" value="ACP-like"/>
    <property type="match status" value="1"/>
</dbReference>
<dbReference type="Gene3D" id="3.40.50.12780">
    <property type="entry name" value="N-terminal domain of ligase-like"/>
    <property type="match status" value="1"/>
</dbReference>
<dbReference type="InterPro" id="IPR036291">
    <property type="entry name" value="NAD(P)-bd_dom_sf"/>
</dbReference>
<reference evidence="5" key="1">
    <citation type="submission" date="2014-09" db="EMBL/GenBank/DDBJ databases">
        <title>Genome sequence of the luminous mushroom Mycena chlorophos for searching fungal bioluminescence genes.</title>
        <authorList>
            <person name="Tanaka Y."/>
            <person name="Kasuga D."/>
            <person name="Oba Y."/>
            <person name="Hase S."/>
            <person name="Sato K."/>
            <person name="Oba Y."/>
            <person name="Sakakibara Y."/>
        </authorList>
    </citation>
    <scope>NUCLEOTIDE SEQUENCE</scope>
</reference>
<dbReference type="EMBL" id="DF849013">
    <property type="protein sequence ID" value="GAT55412.1"/>
    <property type="molecule type" value="Genomic_DNA"/>
</dbReference>
<feature type="transmembrane region" description="Helical" evidence="3">
    <location>
        <begin position="681"/>
        <end position="701"/>
    </location>
</feature>
<feature type="transmembrane region" description="Helical" evidence="3">
    <location>
        <begin position="234"/>
        <end position="257"/>
    </location>
</feature>
<protein>
    <submittedName>
        <fullName evidence="5">Acetyl-CoA synthetase-like protein</fullName>
    </submittedName>
</protein>
<keyword evidence="6" id="KW-1185">Reference proteome</keyword>
<organism evidence="5 6">
    <name type="scientific">Mycena chlorophos</name>
    <name type="common">Agaric fungus</name>
    <name type="synonym">Agaricus chlorophos</name>
    <dbReference type="NCBI Taxonomy" id="658473"/>
    <lineage>
        <taxon>Eukaryota</taxon>
        <taxon>Fungi</taxon>
        <taxon>Dikarya</taxon>
        <taxon>Basidiomycota</taxon>
        <taxon>Agaricomycotina</taxon>
        <taxon>Agaricomycetes</taxon>
        <taxon>Agaricomycetidae</taxon>
        <taxon>Agaricales</taxon>
        <taxon>Marasmiineae</taxon>
        <taxon>Mycenaceae</taxon>
        <taxon>Mycena</taxon>
    </lineage>
</organism>
<dbReference type="SUPFAM" id="SSF51735">
    <property type="entry name" value="NAD(P)-binding Rossmann-fold domains"/>
    <property type="match status" value="1"/>
</dbReference>
<dbReference type="PROSITE" id="PS00455">
    <property type="entry name" value="AMP_BINDING"/>
    <property type="match status" value="1"/>
</dbReference>
<dbReference type="InterPro" id="IPR020845">
    <property type="entry name" value="AMP-binding_CS"/>
</dbReference>
<gene>
    <name evidence="5" type="ORF">MCHLO_12187</name>
</gene>
<dbReference type="InterPro" id="IPR013120">
    <property type="entry name" value="FAR_NAD-bd"/>
</dbReference>
<name>A0ABQ0LWG0_MYCCL</name>
<evidence type="ECO:0000256" key="3">
    <source>
        <dbReference type="SAM" id="Phobius"/>
    </source>
</evidence>
<dbReference type="Pfam" id="PF00550">
    <property type="entry name" value="PP-binding"/>
    <property type="match status" value="1"/>
</dbReference>
<evidence type="ECO:0000259" key="4">
    <source>
        <dbReference type="PROSITE" id="PS50075"/>
    </source>
</evidence>
<dbReference type="SUPFAM" id="SSF56801">
    <property type="entry name" value="Acetyl-CoA synthetase-like"/>
    <property type="match status" value="1"/>
</dbReference>
<keyword evidence="3" id="KW-0812">Transmembrane</keyword>
<dbReference type="Proteomes" id="UP000815677">
    <property type="component" value="Unassembled WGS sequence"/>
</dbReference>
<accession>A0ABQ0LWG0</accession>
<dbReference type="PANTHER" id="PTHR43439:SF2">
    <property type="entry name" value="ENZYME, PUTATIVE (JCVI)-RELATED"/>
    <property type="match status" value="1"/>
</dbReference>
<sequence length="1038" mass="114325">MAQDLPQLNIDLPVPENILHIARTGDRDKELGYIIDDSRPNEITRISWRRALGDIRQRAQELVDAAQHPARKAGDKELFTVGILGRSSYTFFVTMTAMIMLRWTPLVLSPRNSPSGTLHLLKTAQASHLIADGDLYAFAERLKEEEPSLHLIRSLEVKVDEEFGATHESAEVWPDYPKESPEALAAENANGVSIYMHTSGSTGHPKLIPNKHRFQLIQAAALRRQSPEFIRARFYTMMPLFHAAGIILTYSASIGCLTRLSFLNMRQPPALPSVLRDMALVGKIARDEGQAFLTLLPPSMAEDLVRSEDLEKNLAIFRMPLMMVVGGAAIRPDVGDFLRKEGVHVQSICGMTEVGAIGMMRLADDWRYMELNDMYDYTFRDVDGEAKEMIILPKENSPCVITYHNPEGFATGDLWVQHPTKPNWWRVIGRAGDITVLSNGEKTDNKQLENLLCTSPLIQQAIVFGVSRFLNGVVVTPTNPVANVDEYLDSIWPHIAANVNTVIPQHSRLIRPLVLVADPKRPFVQTDKRSIARKQTLELYEKDIDAAYIRSEEGGFEEVPVPEGGFASSDVDGITGYVKSVISTILATTHDIALDKDLFEVGLDSMMAVRVRSAVVAALKAAGREVAVPRNIVYTVPTQAGLAKFLSDTLQSGPQKQAVDIDAAIAETIGRYTKNFKRAGSVYAVTGTTGSLGSFFVALLLSKPEVRKVYLMNRKNDRKTIQERHESGFRDRGLDYEALATAVESGRAVYLDVTVGEAHLGLSDAMYEELTAELTHIVHCAWLVNFNLILPSFEAHVAGVRHLLDLALASKHAKPARFTFLSSVGVVGAWRGGLVPETSLESPASCMDQGYAHSKYVAEKIIEAAVKERPELSATIIRSAQIGGAEGSGAWPRNEYIPSLMRSCKELKVVPGGLQDVRWLPVNVGAEVLYAQVNAAADAGLSIYNFENAVSTPWSLIADALSKLFEAPIIPAEEWLQRVRERTDTSANKLQAFFEGYVHGGVVPALRLEHAREAAGSLLDYEVGPELVEVYAKYAAAS</sequence>
<dbReference type="InterPro" id="IPR042099">
    <property type="entry name" value="ANL_N_sf"/>
</dbReference>
<proteinExistence type="predicted"/>
<evidence type="ECO:0000313" key="6">
    <source>
        <dbReference type="Proteomes" id="UP000815677"/>
    </source>
</evidence>
<dbReference type="PANTHER" id="PTHR43439">
    <property type="entry name" value="PHENYLACETATE-COENZYME A LIGASE"/>
    <property type="match status" value="1"/>
</dbReference>
<dbReference type="PROSITE" id="PS00012">
    <property type="entry name" value="PHOSPHOPANTETHEINE"/>
    <property type="match status" value="1"/>
</dbReference>
<evidence type="ECO:0000256" key="1">
    <source>
        <dbReference type="ARBA" id="ARBA00022450"/>
    </source>
</evidence>
<dbReference type="Gene3D" id="3.40.50.720">
    <property type="entry name" value="NAD(P)-binding Rossmann-like Domain"/>
    <property type="match status" value="1"/>
</dbReference>
<dbReference type="PROSITE" id="PS50075">
    <property type="entry name" value="CARRIER"/>
    <property type="match status" value="1"/>
</dbReference>
<dbReference type="InterPro" id="IPR006162">
    <property type="entry name" value="Ppantetheine_attach_site"/>
</dbReference>
<dbReference type="Pfam" id="PF23562">
    <property type="entry name" value="AMP-binding_C_3"/>
    <property type="match status" value="1"/>
</dbReference>
<dbReference type="Pfam" id="PF00501">
    <property type="entry name" value="AMP-binding"/>
    <property type="match status" value="1"/>
</dbReference>
<dbReference type="SMART" id="SM00823">
    <property type="entry name" value="PKS_PP"/>
    <property type="match status" value="1"/>
</dbReference>
<dbReference type="InterPro" id="IPR000873">
    <property type="entry name" value="AMP-dep_synth/lig_dom"/>
</dbReference>